<feature type="compositionally biased region" description="Basic and acidic residues" evidence="1">
    <location>
        <begin position="343"/>
        <end position="369"/>
    </location>
</feature>
<evidence type="ECO:0008006" key="4">
    <source>
        <dbReference type="Google" id="ProtNLM"/>
    </source>
</evidence>
<organism evidence="2 3">
    <name type="scientific">Podospora pseudocomata</name>
    <dbReference type="NCBI Taxonomy" id="2093779"/>
    <lineage>
        <taxon>Eukaryota</taxon>
        <taxon>Fungi</taxon>
        <taxon>Dikarya</taxon>
        <taxon>Ascomycota</taxon>
        <taxon>Pezizomycotina</taxon>
        <taxon>Sordariomycetes</taxon>
        <taxon>Sordariomycetidae</taxon>
        <taxon>Sordariales</taxon>
        <taxon>Podosporaceae</taxon>
        <taxon>Podospora</taxon>
    </lineage>
</organism>
<dbReference type="InterPro" id="IPR013268">
    <property type="entry name" value="UTP16"/>
</dbReference>
<feature type="compositionally biased region" description="Basic and acidic residues" evidence="1">
    <location>
        <begin position="253"/>
        <end position="269"/>
    </location>
</feature>
<dbReference type="Proteomes" id="UP001323405">
    <property type="component" value="Unassembled WGS sequence"/>
</dbReference>
<keyword evidence="3" id="KW-1185">Reference proteome</keyword>
<feature type="compositionally biased region" description="Acidic residues" evidence="1">
    <location>
        <begin position="304"/>
        <end position="321"/>
    </location>
</feature>
<dbReference type="RefSeq" id="XP_062739457.1">
    <property type="nucleotide sequence ID" value="XM_062893625.1"/>
</dbReference>
<sequence length="496" mass="55712">MDVTGRAMWLCRGVEKFIISYEAGVRKCGSTRQEKADQSGASEQRKKSLECERLSASFPRTNSFNKQQQPHPRRFAFLYTHLLTRLISRSNHPGRPENLPSEINPANVKLTSATTQNHNLGIEKKMARETTNTKQAAKPVADVIELSSDSEPETVETKPQQIPSVENAPQEKPAHTGDYEQPLLKVVGIKYKTDKTENQPQQDMSSTPLSSKMTLRSKGTGSVKHKHVSIEIPLPSSSLLRKKASGDDESGEESGHEVFKTPMERRHITFNDSDQEDFVTPSEAPRRNPLELQIKAETAKEEAAKEEDEEESEDESDDEAPEAVSTRVAEAQTTKAAEAAAKAVEEQEAAAKRKRQERDAFLKQQAKERKQVKKPVVEADSEDELEEPTPAPVEKRKREVPKLLPLDLLESDDEDDESHEDNSGANNKRRKVDQVAALLRGPKLLRDQRVGSTVYRVEVKRGSEKLAPKAKKQSLNAKEALLKRNRTPQRRPGFRR</sequence>
<protein>
    <recommendedName>
        <fullName evidence="4">DNA replication regulator SLD2</fullName>
    </recommendedName>
</protein>
<feature type="compositionally biased region" description="Polar residues" evidence="1">
    <location>
        <begin position="198"/>
        <end position="220"/>
    </location>
</feature>
<name>A0ABR0G455_9PEZI</name>
<feature type="compositionally biased region" description="Basic residues" evidence="1">
    <location>
        <begin position="483"/>
        <end position="496"/>
    </location>
</feature>
<dbReference type="GeneID" id="87913532"/>
<feature type="compositionally biased region" description="Low complexity" evidence="1">
    <location>
        <begin position="328"/>
        <end position="342"/>
    </location>
</feature>
<reference evidence="2 3" key="1">
    <citation type="journal article" date="2023" name="bioRxiv">
        <title>High-quality genome assemblies of four members of thePodospora anserinaspecies complex.</title>
        <authorList>
            <person name="Ament-Velasquez S.L."/>
            <person name="Vogan A.A."/>
            <person name="Wallerman O."/>
            <person name="Hartmann F."/>
            <person name="Gautier V."/>
            <person name="Silar P."/>
            <person name="Giraud T."/>
            <person name="Johannesson H."/>
        </authorList>
    </citation>
    <scope>NUCLEOTIDE SEQUENCE [LARGE SCALE GENOMIC DNA]</scope>
    <source>
        <strain evidence="2 3">CBS 415.72m</strain>
    </source>
</reference>
<proteinExistence type="predicted"/>
<accession>A0ABR0G455</accession>
<feature type="region of interest" description="Disordered" evidence="1">
    <location>
        <begin position="129"/>
        <end position="434"/>
    </location>
</feature>
<dbReference type="Pfam" id="PF08297">
    <property type="entry name" value="U3_snoRNA_assoc"/>
    <property type="match status" value="1"/>
</dbReference>
<evidence type="ECO:0000256" key="1">
    <source>
        <dbReference type="SAM" id="MobiDB-lite"/>
    </source>
</evidence>
<comment type="caution">
    <text evidence="2">The sequence shown here is derived from an EMBL/GenBank/DDBJ whole genome shotgun (WGS) entry which is preliminary data.</text>
</comment>
<evidence type="ECO:0000313" key="3">
    <source>
        <dbReference type="Proteomes" id="UP001323405"/>
    </source>
</evidence>
<dbReference type="EMBL" id="JAFFHA010000009">
    <property type="protein sequence ID" value="KAK4650482.1"/>
    <property type="molecule type" value="Genomic_DNA"/>
</dbReference>
<evidence type="ECO:0000313" key="2">
    <source>
        <dbReference type="EMBL" id="KAK4650482.1"/>
    </source>
</evidence>
<feature type="region of interest" description="Disordered" evidence="1">
    <location>
        <begin position="464"/>
        <end position="496"/>
    </location>
</feature>
<feature type="compositionally biased region" description="Acidic residues" evidence="1">
    <location>
        <begin position="409"/>
        <end position="419"/>
    </location>
</feature>
<gene>
    <name evidence="2" type="ORF">QC762_707830</name>
</gene>